<keyword evidence="6" id="KW-1185">Reference proteome</keyword>
<dbReference type="GO" id="GO:0007601">
    <property type="term" value="P:visual perception"/>
    <property type="evidence" value="ECO:0007669"/>
    <property type="project" value="InterPro"/>
</dbReference>
<evidence type="ECO:0000256" key="2">
    <source>
        <dbReference type="ARBA" id="ARBA00023040"/>
    </source>
</evidence>
<evidence type="ECO:0000313" key="6">
    <source>
        <dbReference type="Proteomes" id="UP000002279"/>
    </source>
</evidence>
<dbReference type="SUPFAM" id="SSF81321">
    <property type="entry name" value="Family A G protein-coupled receptor-like"/>
    <property type="match status" value="1"/>
</dbReference>
<dbReference type="Gene3D" id="1.20.1070.10">
    <property type="entry name" value="Rhodopsin 7-helix transmembrane proteins"/>
    <property type="match status" value="1"/>
</dbReference>
<evidence type="ECO:0000313" key="5">
    <source>
        <dbReference type="Ensembl" id="ENSOANP00000019980.2"/>
    </source>
</evidence>
<evidence type="ECO:0000256" key="1">
    <source>
        <dbReference type="ARBA" id="ARBA00004141"/>
    </source>
</evidence>
<organism evidence="5 6">
    <name type="scientific">Ornithorhynchus anatinus</name>
    <name type="common">Duckbill platypus</name>
    <dbReference type="NCBI Taxonomy" id="9258"/>
    <lineage>
        <taxon>Eukaryota</taxon>
        <taxon>Metazoa</taxon>
        <taxon>Chordata</taxon>
        <taxon>Craniata</taxon>
        <taxon>Vertebrata</taxon>
        <taxon>Euteleostomi</taxon>
        <taxon>Mammalia</taxon>
        <taxon>Monotremata</taxon>
        <taxon>Ornithorhynchidae</taxon>
        <taxon>Ornithorhynchus</taxon>
    </lineage>
</organism>
<dbReference type="PROSITE" id="PS00238">
    <property type="entry name" value="OPSIN"/>
    <property type="match status" value="1"/>
</dbReference>
<evidence type="ECO:0000256" key="3">
    <source>
        <dbReference type="ARBA" id="ARBA00023170"/>
    </source>
</evidence>
<dbReference type="GO" id="GO:0007602">
    <property type="term" value="P:phototransduction"/>
    <property type="evidence" value="ECO:0007669"/>
    <property type="project" value="InterPro"/>
</dbReference>
<reference evidence="5 6" key="1">
    <citation type="journal article" date="2008" name="Nature">
        <title>Genome analysis of the platypus reveals unique signatures of evolution.</title>
        <authorList>
            <person name="Warren W.C."/>
            <person name="Hillier L.W."/>
            <person name="Marshall Graves J.A."/>
            <person name="Birney E."/>
            <person name="Ponting C.P."/>
            <person name="Grutzner F."/>
            <person name="Belov K."/>
            <person name="Miller W."/>
            <person name="Clarke L."/>
            <person name="Chinwalla A.T."/>
            <person name="Yang S.P."/>
            <person name="Heger A."/>
            <person name="Locke D.P."/>
            <person name="Miethke P."/>
            <person name="Waters P.D."/>
            <person name="Veyrunes F."/>
            <person name="Fulton L."/>
            <person name="Fulton B."/>
            <person name="Graves T."/>
            <person name="Wallis J."/>
            <person name="Puente X.S."/>
            <person name="Lopez-Otin C."/>
            <person name="Ordonez G.R."/>
            <person name="Eichler E.E."/>
            <person name="Chen L."/>
            <person name="Cheng Z."/>
            <person name="Deakin J.E."/>
            <person name="Alsop A."/>
            <person name="Thompson K."/>
            <person name="Kirby P."/>
            <person name="Papenfuss A.T."/>
            <person name="Wakefield M.J."/>
            <person name="Olender T."/>
            <person name="Lancet D."/>
            <person name="Huttley G.A."/>
            <person name="Smit A.F."/>
            <person name="Pask A."/>
            <person name="Temple-Smith P."/>
            <person name="Batzer M.A."/>
            <person name="Walker J.A."/>
            <person name="Konkel M.K."/>
            <person name="Harris R.S."/>
            <person name="Whittington C.M."/>
            <person name="Wong E.S."/>
            <person name="Gemmell N.J."/>
            <person name="Buschiazzo E."/>
            <person name="Vargas Jentzsch I.M."/>
            <person name="Merkel A."/>
            <person name="Schmitz J."/>
            <person name="Zemann A."/>
            <person name="Churakov G."/>
            <person name="Kriegs J.O."/>
            <person name="Brosius J."/>
            <person name="Murchison E.P."/>
            <person name="Sachidanandam R."/>
            <person name="Smith C."/>
            <person name="Hannon G.J."/>
            <person name="Tsend-Ayush E."/>
            <person name="McMillan D."/>
            <person name="Attenborough R."/>
            <person name="Rens W."/>
            <person name="Ferguson-Smith M."/>
            <person name="Lefevre C.M."/>
            <person name="Sharp J.A."/>
            <person name="Nicholas K.R."/>
            <person name="Ray D.A."/>
            <person name="Kube M."/>
            <person name="Reinhardt R."/>
            <person name="Pringle T.H."/>
            <person name="Taylor J."/>
            <person name="Jones R.C."/>
            <person name="Nixon B."/>
            <person name="Dacheux J.L."/>
            <person name="Niwa H."/>
            <person name="Sekita Y."/>
            <person name="Huang X."/>
            <person name="Stark A."/>
            <person name="Kheradpour P."/>
            <person name="Kellis M."/>
            <person name="Flicek P."/>
            <person name="Chen Y."/>
            <person name="Webber C."/>
            <person name="Hardison R."/>
            <person name="Nelson J."/>
            <person name="Hallsworth-Pepin K."/>
            <person name="Delehaunty K."/>
            <person name="Markovic C."/>
            <person name="Minx P."/>
            <person name="Feng Y."/>
            <person name="Kremitzki C."/>
            <person name="Mitreva M."/>
            <person name="Glasscock J."/>
            <person name="Wylie T."/>
            <person name="Wohldmann P."/>
            <person name="Thiru P."/>
            <person name="Nhan M.N."/>
            <person name="Pohl C.S."/>
            <person name="Smith S.M."/>
            <person name="Hou S."/>
            <person name="Nefedov M."/>
            <person name="de Jong P.J."/>
            <person name="Renfree M.B."/>
            <person name="Mardis E.R."/>
            <person name="Wilson R.K."/>
        </authorList>
    </citation>
    <scope>NUCLEOTIDE SEQUENCE [LARGE SCALE GENOMIC DNA]</scope>
    <source>
        <strain evidence="5 6">Glennie</strain>
    </source>
</reference>
<dbReference type="Ensembl" id="ENSOANT00000019983.2">
    <property type="protein sequence ID" value="ENSOANP00000019980.2"/>
    <property type="gene ID" value="ENSOANG00000012634.2"/>
</dbReference>
<keyword evidence="2" id="KW-0297">G-protein coupled receptor</keyword>
<dbReference type="PANTHER" id="PTHR24240">
    <property type="entry name" value="OPSIN"/>
    <property type="match status" value="1"/>
</dbReference>
<dbReference type="GeneTree" id="ENSGT01010000227934"/>
<dbReference type="GO" id="GO:0016020">
    <property type="term" value="C:membrane"/>
    <property type="evidence" value="ECO:0007669"/>
    <property type="project" value="UniProtKB-SubCell"/>
</dbReference>
<keyword evidence="4" id="KW-0807">Transducer</keyword>
<protein>
    <submittedName>
        <fullName evidence="5">Uncharacterized protein</fullName>
    </submittedName>
</protein>
<dbReference type="InterPro" id="IPR050125">
    <property type="entry name" value="GPCR_opsins"/>
</dbReference>
<comment type="subcellular location">
    <subcellularLocation>
        <location evidence="1">Membrane</location>
        <topology evidence="1">Multi-pass membrane protein</topology>
    </subcellularLocation>
</comment>
<keyword evidence="3" id="KW-0675">Receptor</keyword>
<proteinExistence type="predicted"/>
<dbReference type="GO" id="GO:0004930">
    <property type="term" value="F:G protein-coupled receptor activity"/>
    <property type="evidence" value="ECO:0007669"/>
    <property type="project" value="UniProtKB-KW"/>
</dbReference>
<dbReference type="PRINTS" id="PR00667">
    <property type="entry name" value="RPERETINALR"/>
</dbReference>
<reference evidence="5" key="3">
    <citation type="submission" date="2025-09" db="UniProtKB">
        <authorList>
            <consortium name="Ensembl"/>
        </authorList>
    </citation>
    <scope>IDENTIFICATION</scope>
    <source>
        <strain evidence="5">Glennie</strain>
    </source>
</reference>
<dbReference type="OMA" id="FWQCFSP"/>
<accession>F7FT61</accession>
<dbReference type="InterPro" id="IPR001793">
    <property type="entry name" value="RPE_GPCR"/>
</dbReference>
<dbReference type="AlphaFoldDB" id="F7FT61"/>
<name>F7FT61_ORNAN</name>
<sequence length="116" mass="13520">VAFFNFVIPLFIMLTSYQSIEQRFKKSGLFKLNTRLPTRTLLFCWGPYALLCFYATVENVTFISPKLRMIPALIAKTVPVIDAFTYALRNEDYRGGIWQFLTGQKIERVEVENKIK</sequence>
<dbReference type="InterPro" id="IPR027430">
    <property type="entry name" value="Retinal_BS"/>
</dbReference>
<dbReference type="InParanoid" id="F7FT61"/>
<reference evidence="5" key="2">
    <citation type="submission" date="2025-08" db="UniProtKB">
        <authorList>
            <consortium name="Ensembl"/>
        </authorList>
    </citation>
    <scope>IDENTIFICATION</scope>
    <source>
        <strain evidence="5">Glennie</strain>
    </source>
</reference>
<dbReference type="Proteomes" id="UP000002279">
    <property type="component" value="Chromosome 3"/>
</dbReference>
<evidence type="ECO:0000256" key="4">
    <source>
        <dbReference type="ARBA" id="ARBA00023224"/>
    </source>
</evidence>